<dbReference type="GO" id="GO:0005737">
    <property type="term" value="C:cytoplasm"/>
    <property type="evidence" value="ECO:0007669"/>
    <property type="project" value="UniProtKB-SubCell"/>
</dbReference>
<dbReference type="NCBIfam" id="TIGR01003">
    <property type="entry name" value="PTS_HPr_family"/>
    <property type="match status" value="1"/>
</dbReference>
<dbReference type="Gene3D" id="3.30.1340.10">
    <property type="entry name" value="HPr-like"/>
    <property type="match status" value="1"/>
</dbReference>
<dbReference type="EMBL" id="JAGSND010000001">
    <property type="protein sequence ID" value="MBR0596487.1"/>
    <property type="molecule type" value="Genomic_DNA"/>
</dbReference>
<dbReference type="PRINTS" id="PR00107">
    <property type="entry name" value="PHOSPHOCPHPR"/>
</dbReference>
<dbReference type="InterPro" id="IPR035895">
    <property type="entry name" value="HPr-like_sf"/>
</dbReference>
<dbReference type="Pfam" id="PF00381">
    <property type="entry name" value="PTS-HPr"/>
    <property type="match status" value="1"/>
</dbReference>
<gene>
    <name evidence="7" type="ORF">KCX82_01240</name>
</gene>
<comment type="function">
    <text evidence="1">General (non sugar-specific) component of the phosphoenolpyruvate-dependent sugar phosphotransferase system (sugar PTS). This major carbohydrate active-transport system catalyzes the phosphorylation of incoming sugar substrates concomitantly with their translocation across the cell membrane. The phosphoryl group from phosphoenolpyruvate (PEP) is transferred to the phosphoryl carrier protein HPr by enzyme I. Phospho-HPr then transfers it to the PTS EIIA domain.</text>
</comment>
<dbReference type="SUPFAM" id="SSF55594">
    <property type="entry name" value="HPr-like"/>
    <property type="match status" value="1"/>
</dbReference>
<reference evidence="7" key="1">
    <citation type="submission" date="2021-04" db="EMBL/GenBank/DDBJ databases">
        <title>Sinoanaerobacter chloroacetimidivorans sp. nov., an obligate anaerobic bacterium isolated from anaerobic sludge.</title>
        <authorList>
            <person name="Bao Y."/>
        </authorList>
    </citation>
    <scope>NUCLEOTIDE SEQUENCE</scope>
    <source>
        <strain evidence="7">BAD-6</strain>
    </source>
</reference>
<dbReference type="GO" id="GO:0009401">
    <property type="term" value="P:phosphoenolpyruvate-dependent sugar phosphotransferase system"/>
    <property type="evidence" value="ECO:0007669"/>
    <property type="project" value="UniProtKB-KW"/>
</dbReference>
<protein>
    <recommendedName>
        <fullName evidence="3">Phosphocarrier protein HPr</fullName>
    </recommendedName>
</protein>
<dbReference type="PROSITE" id="PS51350">
    <property type="entry name" value="PTS_HPR_DOM"/>
    <property type="match status" value="1"/>
</dbReference>
<organism evidence="7 8">
    <name type="scientific">Sinanaerobacter chloroacetimidivorans</name>
    <dbReference type="NCBI Taxonomy" id="2818044"/>
    <lineage>
        <taxon>Bacteria</taxon>
        <taxon>Bacillati</taxon>
        <taxon>Bacillota</taxon>
        <taxon>Clostridia</taxon>
        <taxon>Peptostreptococcales</taxon>
        <taxon>Anaerovoracaceae</taxon>
        <taxon>Sinanaerobacter</taxon>
    </lineage>
</organism>
<dbReference type="PROSITE" id="PS00589">
    <property type="entry name" value="PTS_HPR_SER"/>
    <property type="match status" value="1"/>
</dbReference>
<evidence type="ECO:0000256" key="4">
    <source>
        <dbReference type="ARBA" id="ARBA00022490"/>
    </source>
</evidence>
<evidence type="ECO:0000313" key="8">
    <source>
        <dbReference type="Proteomes" id="UP000675664"/>
    </source>
</evidence>
<evidence type="ECO:0000259" key="6">
    <source>
        <dbReference type="PROSITE" id="PS51350"/>
    </source>
</evidence>
<dbReference type="PROSITE" id="PS00369">
    <property type="entry name" value="PTS_HPR_HIS"/>
    <property type="match status" value="1"/>
</dbReference>
<dbReference type="InterPro" id="IPR050399">
    <property type="entry name" value="HPr"/>
</dbReference>
<feature type="domain" description="HPr" evidence="6">
    <location>
        <begin position="1"/>
        <end position="87"/>
    </location>
</feature>
<dbReference type="InterPro" id="IPR002114">
    <property type="entry name" value="PTS_HPr_Ser_P_site"/>
</dbReference>
<dbReference type="PANTHER" id="PTHR33705:SF2">
    <property type="entry name" value="PHOSPHOCARRIER PROTEIN NPR"/>
    <property type="match status" value="1"/>
</dbReference>
<comment type="subcellular location">
    <subcellularLocation>
        <location evidence="2">Cytoplasm</location>
    </subcellularLocation>
</comment>
<dbReference type="CDD" id="cd00367">
    <property type="entry name" value="PTS-HPr_like"/>
    <property type="match status" value="1"/>
</dbReference>
<dbReference type="RefSeq" id="WP_227016613.1">
    <property type="nucleotide sequence ID" value="NZ_JAGSND010000001.1"/>
</dbReference>
<sequence length="87" mass="9245">MISEVITIMNDTGLHARPAAVFVSTAAKFKSEIMLQKGEKQVNAKSILAVLSLGISKGTDIIISAQGPDEEEAVGALVELTRSNFNE</sequence>
<accession>A0A8J7VWU3</accession>
<proteinExistence type="predicted"/>
<evidence type="ECO:0000256" key="3">
    <source>
        <dbReference type="ARBA" id="ARBA00020422"/>
    </source>
</evidence>
<dbReference type="AlphaFoldDB" id="A0A8J7VWU3"/>
<keyword evidence="8" id="KW-1185">Reference proteome</keyword>
<evidence type="ECO:0000256" key="1">
    <source>
        <dbReference type="ARBA" id="ARBA00003681"/>
    </source>
</evidence>
<dbReference type="InterPro" id="IPR000032">
    <property type="entry name" value="HPr-like"/>
</dbReference>
<evidence type="ECO:0000256" key="2">
    <source>
        <dbReference type="ARBA" id="ARBA00004496"/>
    </source>
</evidence>
<keyword evidence="4" id="KW-0963">Cytoplasm</keyword>
<name>A0A8J7VWU3_9FIRM</name>
<keyword evidence="5" id="KW-0598">Phosphotransferase system</keyword>
<dbReference type="Proteomes" id="UP000675664">
    <property type="component" value="Unassembled WGS sequence"/>
</dbReference>
<evidence type="ECO:0000313" key="7">
    <source>
        <dbReference type="EMBL" id="MBR0596487.1"/>
    </source>
</evidence>
<reference evidence="7" key="2">
    <citation type="submission" date="2021-04" db="EMBL/GenBank/DDBJ databases">
        <authorList>
            <person name="Liu J."/>
        </authorList>
    </citation>
    <scope>NUCLEOTIDE SEQUENCE</scope>
    <source>
        <strain evidence="7">BAD-6</strain>
    </source>
</reference>
<dbReference type="PANTHER" id="PTHR33705">
    <property type="entry name" value="PHOSPHOCARRIER PROTEIN HPR"/>
    <property type="match status" value="1"/>
</dbReference>
<evidence type="ECO:0000256" key="5">
    <source>
        <dbReference type="ARBA" id="ARBA00022683"/>
    </source>
</evidence>
<dbReference type="InterPro" id="IPR001020">
    <property type="entry name" value="PTS_HPr_His_P_site"/>
</dbReference>
<comment type="caution">
    <text evidence="7">The sequence shown here is derived from an EMBL/GenBank/DDBJ whole genome shotgun (WGS) entry which is preliminary data.</text>
</comment>